<name>A0A165DMH2_9BASI</name>
<proteinExistence type="inferred from homology"/>
<dbReference type="GO" id="GO:0005737">
    <property type="term" value="C:cytoplasm"/>
    <property type="evidence" value="ECO:0007669"/>
    <property type="project" value="TreeGrafter"/>
</dbReference>
<dbReference type="SUPFAM" id="SSF53927">
    <property type="entry name" value="Cytidine deaminase-like"/>
    <property type="match status" value="1"/>
</dbReference>
<comment type="similarity">
    <text evidence="2">Belongs to the cytidine and deoxycytidylate deaminase family. ADAT3 subfamily.</text>
</comment>
<gene>
    <name evidence="5" type="ORF">CALCODRAFT_501415</name>
</gene>
<dbReference type="PANTHER" id="PTHR11079">
    <property type="entry name" value="CYTOSINE DEAMINASE FAMILY MEMBER"/>
    <property type="match status" value="1"/>
</dbReference>
<dbReference type="PROSITE" id="PS50280">
    <property type="entry name" value="SET"/>
    <property type="match status" value="1"/>
</dbReference>
<dbReference type="SMART" id="SM00317">
    <property type="entry name" value="SET"/>
    <property type="match status" value="1"/>
</dbReference>
<protein>
    <submittedName>
        <fullName evidence="5">Cytidine deaminase-like protein</fullName>
    </submittedName>
</protein>
<keyword evidence="6" id="KW-1185">Reference proteome</keyword>
<dbReference type="SUPFAM" id="SSF82199">
    <property type="entry name" value="SET domain"/>
    <property type="match status" value="1"/>
</dbReference>
<dbReference type="CDD" id="cd10540">
    <property type="entry name" value="SET_SpSet7-like"/>
    <property type="match status" value="1"/>
</dbReference>
<dbReference type="Proteomes" id="UP000076842">
    <property type="component" value="Unassembled WGS sequence"/>
</dbReference>
<dbReference type="Pfam" id="PF00856">
    <property type="entry name" value="SET"/>
    <property type="match status" value="1"/>
</dbReference>
<dbReference type="Gene3D" id="2.170.270.10">
    <property type="entry name" value="SET domain"/>
    <property type="match status" value="1"/>
</dbReference>
<dbReference type="Gene3D" id="3.40.140.10">
    <property type="entry name" value="Cytidine Deaminase, domain 2"/>
    <property type="match status" value="1"/>
</dbReference>
<organism evidence="5 6">
    <name type="scientific">Calocera cornea HHB12733</name>
    <dbReference type="NCBI Taxonomy" id="1353952"/>
    <lineage>
        <taxon>Eukaryota</taxon>
        <taxon>Fungi</taxon>
        <taxon>Dikarya</taxon>
        <taxon>Basidiomycota</taxon>
        <taxon>Agaricomycotina</taxon>
        <taxon>Dacrymycetes</taxon>
        <taxon>Dacrymycetales</taxon>
        <taxon>Dacrymycetaceae</taxon>
        <taxon>Calocera</taxon>
    </lineage>
</organism>
<feature type="domain" description="SET" evidence="4">
    <location>
        <begin position="19"/>
        <end position="132"/>
    </location>
</feature>
<feature type="region of interest" description="Disordered" evidence="3">
    <location>
        <begin position="401"/>
        <end position="424"/>
    </location>
</feature>
<sequence>MDAPTAFSSGAPMRHLNTLGLGIRTTPDKGRGVYATSPLARGTLIEVSPVLLFTPQEWEEHGRHTVLDHYTFIWRIPGQPKPSMALALGLGSMFNHSSRPNVSFNRNIAAQTIEYTTTRDIAPEEELCISYGDSARLWFPVVDDADRRSESDQGEWGGLDGVEIGGVPDEEPDRFAEETMWEVGNTDEIMPAPELPFQRIKSLEELEEEETDAIKTMNVWVVDVDDPRMISSMLRFLKENALDTPELNHLRRVRKVNNHAILLLSTGPPPPLPGSLPAPYLYAVPRLAAKDQDDLQRKNLVWPVEPIMRTQEERRWTRAEVAWVVRGLKRAISVAREAGLRGEVPVGTYVCNAPGEEEIEAVGVDTRLSANHPLRHSVMAAVRGIADIRVVISPSASTSVSTRISAEGSPASSAPVSRSGTPSLTASKKNGADYLLTSLTLFTTHEPCIMCSMALVHSRVKDVFYVQGMPGTGGCGGAEGRGCGVVGKGVNHRFGVWRWTGEGLRVPDVSPGTDA</sequence>
<dbReference type="GO" id="GO:0005634">
    <property type="term" value="C:nucleus"/>
    <property type="evidence" value="ECO:0007669"/>
    <property type="project" value="TreeGrafter"/>
</dbReference>
<evidence type="ECO:0000313" key="5">
    <source>
        <dbReference type="EMBL" id="KZT53134.1"/>
    </source>
</evidence>
<accession>A0A165DMH2</accession>
<feature type="region of interest" description="Disordered" evidence="3">
    <location>
        <begin position="149"/>
        <end position="170"/>
    </location>
</feature>
<dbReference type="Pfam" id="PF00383">
    <property type="entry name" value="dCMP_cyt_deam_1"/>
    <property type="match status" value="1"/>
</dbReference>
<dbReference type="InterPro" id="IPR046341">
    <property type="entry name" value="SET_dom_sf"/>
</dbReference>
<evidence type="ECO:0000313" key="6">
    <source>
        <dbReference type="Proteomes" id="UP000076842"/>
    </source>
</evidence>
<dbReference type="OrthoDB" id="3180714at2759"/>
<evidence type="ECO:0000256" key="2">
    <source>
        <dbReference type="ARBA" id="ARBA00038160"/>
    </source>
</evidence>
<dbReference type="InterPro" id="IPR002125">
    <property type="entry name" value="CMP_dCMP_dom"/>
</dbReference>
<dbReference type="FunCoup" id="A0A165DMH2">
    <property type="interactions" value="350"/>
</dbReference>
<evidence type="ECO:0000256" key="1">
    <source>
        <dbReference type="ARBA" id="ARBA00022694"/>
    </source>
</evidence>
<dbReference type="PANTHER" id="PTHR11079:SF156">
    <property type="entry name" value="INACTIVE TRNA-SPECIFIC ADENOSINE DEAMINASE-LIKE PROTEIN 3-RELATED"/>
    <property type="match status" value="1"/>
</dbReference>
<dbReference type="InterPro" id="IPR016193">
    <property type="entry name" value="Cytidine_deaminase-like"/>
</dbReference>
<evidence type="ECO:0000259" key="4">
    <source>
        <dbReference type="PROSITE" id="PS50280"/>
    </source>
</evidence>
<keyword evidence="1" id="KW-0819">tRNA processing</keyword>
<dbReference type="AlphaFoldDB" id="A0A165DMH2"/>
<dbReference type="STRING" id="1353952.A0A165DMH2"/>
<feature type="compositionally biased region" description="Gly residues" evidence="3">
    <location>
        <begin position="155"/>
        <end position="164"/>
    </location>
</feature>
<dbReference type="InParanoid" id="A0A165DMH2"/>
<evidence type="ECO:0000256" key="3">
    <source>
        <dbReference type="SAM" id="MobiDB-lite"/>
    </source>
</evidence>
<dbReference type="GO" id="GO:0008033">
    <property type="term" value="P:tRNA processing"/>
    <property type="evidence" value="ECO:0007669"/>
    <property type="project" value="UniProtKB-KW"/>
</dbReference>
<dbReference type="InterPro" id="IPR001214">
    <property type="entry name" value="SET_dom"/>
</dbReference>
<dbReference type="GO" id="GO:0052717">
    <property type="term" value="F:tRNA-specific adenosine-34 deaminase activity"/>
    <property type="evidence" value="ECO:0007669"/>
    <property type="project" value="TreeGrafter"/>
</dbReference>
<dbReference type="EMBL" id="KV424045">
    <property type="protein sequence ID" value="KZT53134.1"/>
    <property type="molecule type" value="Genomic_DNA"/>
</dbReference>
<reference evidence="5 6" key="1">
    <citation type="journal article" date="2016" name="Mol. Biol. Evol.">
        <title>Comparative Genomics of Early-Diverging Mushroom-Forming Fungi Provides Insights into the Origins of Lignocellulose Decay Capabilities.</title>
        <authorList>
            <person name="Nagy L.G."/>
            <person name="Riley R."/>
            <person name="Tritt A."/>
            <person name="Adam C."/>
            <person name="Daum C."/>
            <person name="Floudas D."/>
            <person name="Sun H."/>
            <person name="Yadav J.S."/>
            <person name="Pangilinan J."/>
            <person name="Larsson K.H."/>
            <person name="Matsuura K."/>
            <person name="Barry K."/>
            <person name="Labutti K."/>
            <person name="Kuo R."/>
            <person name="Ohm R.A."/>
            <person name="Bhattacharya S.S."/>
            <person name="Shirouzu T."/>
            <person name="Yoshinaga Y."/>
            <person name="Martin F.M."/>
            <person name="Grigoriev I.V."/>
            <person name="Hibbett D.S."/>
        </authorList>
    </citation>
    <scope>NUCLEOTIDE SEQUENCE [LARGE SCALE GENOMIC DNA]</scope>
    <source>
        <strain evidence="5 6">HHB12733</strain>
    </source>
</reference>